<dbReference type="Proteomes" id="UP000276133">
    <property type="component" value="Unassembled WGS sequence"/>
</dbReference>
<dbReference type="EMBL" id="REGN01002939">
    <property type="protein sequence ID" value="RNA25326.1"/>
    <property type="molecule type" value="Genomic_DNA"/>
</dbReference>
<comment type="caution">
    <text evidence="1">The sequence shown here is derived from an EMBL/GenBank/DDBJ whole genome shotgun (WGS) entry which is preliminary data.</text>
</comment>
<reference evidence="1 2" key="1">
    <citation type="journal article" date="2018" name="Sci. Rep.">
        <title>Genomic signatures of local adaptation to the degree of environmental predictability in rotifers.</title>
        <authorList>
            <person name="Franch-Gras L."/>
            <person name="Hahn C."/>
            <person name="Garcia-Roger E.M."/>
            <person name="Carmona M.J."/>
            <person name="Serra M."/>
            <person name="Gomez A."/>
        </authorList>
    </citation>
    <scope>NUCLEOTIDE SEQUENCE [LARGE SCALE GENOMIC DNA]</scope>
    <source>
        <strain evidence="1">HYR1</strain>
    </source>
</reference>
<keyword evidence="2" id="KW-1185">Reference proteome</keyword>
<proteinExistence type="predicted"/>
<protein>
    <submittedName>
        <fullName evidence="1">Uncharacterized protein</fullName>
    </submittedName>
</protein>
<name>A0A3M7RP43_BRAPC</name>
<accession>A0A3M7RP43</accession>
<gene>
    <name evidence="1" type="ORF">BpHYR1_025034</name>
</gene>
<dbReference type="AlphaFoldDB" id="A0A3M7RP43"/>
<sequence>MIYAKCSDNGAKIFSLFNKKKLKFCVDTRLRWIDSLYRSNDKFEQIIGLSINCFSYPKSTFECDLASKYHKPRLFDLSFIFIYLVNKKIKIYSEKIGAKLTKLMKN</sequence>
<organism evidence="1 2">
    <name type="scientific">Brachionus plicatilis</name>
    <name type="common">Marine rotifer</name>
    <name type="synonym">Brachionus muelleri</name>
    <dbReference type="NCBI Taxonomy" id="10195"/>
    <lineage>
        <taxon>Eukaryota</taxon>
        <taxon>Metazoa</taxon>
        <taxon>Spiralia</taxon>
        <taxon>Gnathifera</taxon>
        <taxon>Rotifera</taxon>
        <taxon>Eurotatoria</taxon>
        <taxon>Monogononta</taxon>
        <taxon>Pseudotrocha</taxon>
        <taxon>Ploima</taxon>
        <taxon>Brachionidae</taxon>
        <taxon>Brachionus</taxon>
    </lineage>
</organism>
<evidence type="ECO:0000313" key="1">
    <source>
        <dbReference type="EMBL" id="RNA25326.1"/>
    </source>
</evidence>
<evidence type="ECO:0000313" key="2">
    <source>
        <dbReference type="Proteomes" id="UP000276133"/>
    </source>
</evidence>